<gene>
    <name evidence="3" type="ORF">SAMN05421793_10745</name>
</gene>
<dbReference type="RefSeq" id="WP_089768733.1">
    <property type="nucleotide sequence ID" value="NZ_DAMACK010000005.1"/>
</dbReference>
<dbReference type="Proteomes" id="UP000198555">
    <property type="component" value="Unassembled WGS sequence"/>
</dbReference>
<keyword evidence="4" id="KW-1185">Reference proteome</keyword>
<dbReference type="InterPro" id="IPR026444">
    <property type="entry name" value="Secre_tail"/>
</dbReference>
<dbReference type="Pfam" id="PF18962">
    <property type="entry name" value="Por_Secre_tail"/>
    <property type="match status" value="1"/>
</dbReference>
<sequence length="345" mass="36897">MASTSISFYAQSIFNENFEALTLGNLGTDITGTTAGQGGWYTTAATTAANSAVTNFQVTNNTTVHGKVLSILGSASTTGTKQINQNNKLTSVWGTRTPGNDILQYEFDVYSGAATTSQNTARVYLWDGSSANQCVIGFSLNMATKQHTLIAYSDPANINGTTGQTVGNWGYTYNTALAADTWYKVGIAWDSVSGEISYKIINEATNVVVLDEFFQGSAAGATPNLANIQVLAVPNTTVTSNTVAANILFDNIKLKATNTVDLLAVNDITNNKSVSISVFPNPTTDYLKFDNNYKVSAVQVYDASGKSVPTQLLNDQLDVRNLQNGVYLIKITTDKGTATQKFIKK</sequence>
<protein>
    <submittedName>
        <fullName evidence="3">Por secretion system C-terminal sorting domain-containing protein</fullName>
    </submittedName>
</protein>
<evidence type="ECO:0000313" key="4">
    <source>
        <dbReference type="Proteomes" id="UP000198555"/>
    </source>
</evidence>
<keyword evidence="1" id="KW-0732">Signal</keyword>
<dbReference type="AlphaFoldDB" id="A0A1H6IJ22"/>
<name>A0A1H6IJ22_9FLAO</name>
<reference evidence="4" key="1">
    <citation type="submission" date="2016-10" db="EMBL/GenBank/DDBJ databases">
        <authorList>
            <person name="Varghese N."/>
            <person name="Submissions S."/>
        </authorList>
    </citation>
    <scope>NUCLEOTIDE SEQUENCE [LARGE SCALE GENOMIC DNA]</scope>
    <source>
        <strain evidence="4">DSM 19326</strain>
    </source>
</reference>
<dbReference type="STRING" id="420404.SAMN05421793_10745"/>
<dbReference type="EMBL" id="FNWX01000007">
    <property type="protein sequence ID" value="SEH49443.1"/>
    <property type="molecule type" value="Genomic_DNA"/>
</dbReference>
<evidence type="ECO:0000313" key="3">
    <source>
        <dbReference type="EMBL" id="SEH49443.1"/>
    </source>
</evidence>
<evidence type="ECO:0000256" key="1">
    <source>
        <dbReference type="ARBA" id="ARBA00022729"/>
    </source>
</evidence>
<evidence type="ECO:0000259" key="2">
    <source>
        <dbReference type="Pfam" id="PF18962"/>
    </source>
</evidence>
<organism evidence="3 4">
    <name type="scientific">Epilithonimonas hominis</name>
    <dbReference type="NCBI Taxonomy" id="420404"/>
    <lineage>
        <taxon>Bacteria</taxon>
        <taxon>Pseudomonadati</taxon>
        <taxon>Bacteroidota</taxon>
        <taxon>Flavobacteriia</taxon>
        <taxon>Flavobacteriales</taxon>
        <taxon>Weeksellaceae</taxon>
        <taxon>Chryseobacterium group</taxon>
        <taxon>Epilithonimonas</taxon>
    </lineage>
</organism>
<accession>A0A1H6IJ22</accession>
<dbReference type="NCBIfam" id="TIGR04183">
    <property type="entry name" value="Por_Secre_tail"/>
    <property type="match status" value="1"/>
</dbReference>
<proteinExistence type="predicted"/>
<feature type="domain" description="Secretion system C-terminal sorting" evidence="2">
    <location>
        <begin position="278"/>
        <end position="343"/>
    </location>
</feature>